<evidence type="ECO:0000313" key="3">
    <source>
        <dbReference type="EMBL" id="UQN29677.1"/>
    </source>
</evidence>
<dbReference type="RefSeq" id="WP_249478868.1">
    <property type="nucleotide sequence ID" value="NZ_CP097218.1"/>
</dbReference>
<gene>
    <name evidence="3" type="ORF">M4486_18930</name>
</gene>
<feature type="transmembrane region" description="Helical" evidence="2">
    <location>
        <begin position="31"/>
        <end position="52"/>
    </location>
</feature>
<keyword evidence="2" id="KW-0812">Transmembrane</keyword>
<keyword evidence="2" id="KW-0472">Membrane</keyword>
<sequence>MSATPGPAAEPRPRRTRRGLLVVGPTLGARYLPGALIGLPLLALLLGAFPAAGIQAWRFGRLRAGEDDLLVRLLAPGIVQYLVGVLAVWALVALWALVPLIIVHRTVLLDAESGTLRRVRGLRTAGVRASADVVRIEADAVRGGIGVIAFADGEEWVVPESGWDAASFDGFRALQESAGLPVQPPRAVLVAAHRRAHRIARDRESAARIGMPWEQAYEDDPAAFLAEFDRRRRVLGGKEPARPGDLTRASATGAERGPGSDRRET</sequence>
<feature type="region of interest" description="Disordered" evidence="1">
    <location>
        <begin position="235"/>
        <end position="265"/>
    </location>
</feature>
<evidence type="ECO:0000256" key="1">
    <source>
        <dbReference type="SAM" id="MobiDB-lite"/>
    </source>
</evidence>
<dbReference type="Proteomes" id="UP001055868">
    <property type="component" value="Chromosome"/>
</dbReference>
<dbReference type="EMBL" id="CP097218">
    <property type="protein sequence ID" value="UQN29677.1"/>
    <property type="molecule type" value="Genomic_DNA"/>
</dbReference>
<keyword evidence="4" id="KW-1185">Reference proteome</keyword>
<proteinExistence type="predicted"/>
<evidence type="ECO:0008006" key="5">
    <source>
        <dbReference type="Google" id="ProtNLM"/>
    </source>
</evidence>
<organism evidence="3 4">
    <name type="scientific">Brachybacterium kimchii</name>
    <dbReference type="NCBI Taxonomy" id="2942909"/>
    <lineage>
        <taxon>Bacteria</taxon>
        <taxon>Bacillati</taxon>
        <taxon>Actinomycetota</taxon>
        <taxon>Actinomycetes</taxon>
        <taxon>Micrococcales</taxon>
        <taxon>Dermabacteraceae</taxon>
        <taxon>Brachybacterium</taxon>
    </lineage>
</organism>
<protein>
    <recommendedName>
        <fullName evidence="5">PH domain-containing protein</fullName>
    </recommendedName>
</protein>
<name>A0ABY4N7C9_9MICO</name>
<evidence type="ECO:0000313" key="4">
    <source>
        <dbReference type="Proteomes" id="UP001055868"/>
    </source>
</evidence>
<accession>A0ABY4N7C9</accession>
<keyword evidence="2" id="KW-1133">Transmembrane helix</keyword>
<feature type="transmembrane region" description="Helical" evidence="2">
    <location>
        <begin position="73"/>
        <end position="98"/>
    </location>
</feature>
<reference evidence="3" key="1">
    <citation type="submission" date="2022-05" db="EMBL/GenBank/DDBJ databases">
        <title>Genomic analysis of Brachybacterium sp. CBA3104.</title>
        <authorList>
            <person name="Roh S.W."/>
            <person name="Kim Y.B."/>
            <person name="Kim Y."/>
        </authorList>
    </citation>
    <scope>NUCLEOTIDE SEQUENCE</scope>
    <source>
        <strain evidence="3">CBA3104</strain>
    </source>
</reference>
<evidence type="ECO:0000256" key="2">
    <source>
        <dbReference type="SAM" id="Phobius"/>
    </source>
</evidence>